<organism evidence="2 3">
    <name type="scientific">Periconia digitata</name>
    <dbReference type="NCBI Taxonomy" id="1303443"/>
    <lineage>
        <taxon>Eukaryota</taxon>
        <taxon>Fungi</taxon>
        <taxon>Dikarya</taxon>
        <taxon>Ascomycota</taxon>
        <taxon>Pezizomycotina</taxon>
        <taxon>Dothideomycetes</taxon>
        <taxon>Pleosporomycetidae</taxon>
        <taxon>Pleosporales</taxon>
        <taxon>Massarineae</taxon>
        <taxon>Periconiaceae</taxon>
        <taxon>Periconia</taxon>
    </lineage>
</organism>
<proteinExistence type="predicted"/>
<accession>A0A9W4U781</accession>
<comment type="caution">
    <text evidence="2">The sequence shown here is derived from an EMBL/GenBank/DDBJ whole genome shotgun (WGS) entry which is preliminary data.</text>
</comment>
<dbReference type="Proteomes" id="UP001152607">
    <property type="component" value="Unassembled WGS sequence"/>
</dbReference>
<protein>
    <recommendedName>
        <fullName evidence="4">Galactose oxidase</fullName>
    </recommendedName>
</protein>
<feature type="chain" id="PRO_5040823169" description="Galactose oxidase" evidence="1">
    <location>
        <begin position="20"/>
        <end position="369"/>
    </location>
</feature>
<dbReference type="PANTHER" id="PTHR45632:SF24">
    <property type="entry name" value="GALACTOSE OXIDASE"/>
    <property type="match status" value="1"/>
</dbReference>
<dbReference type="SMART" id="SM00612">
    <property type="entry name" value="Kelch"/>
    <property type="match status" value="3"/>
</dbReference>
<feature type="signal peptide" evidence="1">
    <location>
        <begin position="1"/>
        <end position="19"/>
    </location>
</feature>
<keyword evidence="1" id="KW-0732">Signal</keyword>
<keyword evidence="3" id="KW-1185">Reference proteome</keyword>
<evidence type="ECO:0000256" key="1">
    <source>
        <dbReference type="SAM" id="SignalP"/>
    </source>
</evidence>
<name>A0A9W4U781_9PLEO</name>
<dbReference type="Gene3D" id="2.120.10.80">
    <property type="entry name" value="Kelch-type beta propeller"/>
    <property type="match status" value="2"/>
</dbReference>
<evidence type="ECO:0000313" key="2">
    <source>
        <dbReference type="EMBL" id="CAI6314507.1"/>
    </source>
</evidence>
<gene>
    <name evidence="2" type="ORF">PDIGIT_LOCUS3348</name>
</gene>
<sequence>MYFSTIYLVLLSSLHLASPSPFSPPPAKRQQLDTNSTQWQTLAPIPTYPRQEHTTVFLPPSTIVILGGIIPANDTTVFPPVLTTPIMQFYSIPNNTWTTPNATSPAPMPHALNHLNAAVVDDKIYVLGGMQETNTPSLGRAWRGTPSSYMYDPEADTWTPLPAGLAAADETRGSAAVGVYNATIFLAGGVTDLEFYGNASQRSVRAVSAFDTVSRSWVALPEKARNLPEARDHAGAAVVGSKMYILGGRAFGQENVKDTVFVLDLEDLAAGWRTSSARMPTARGGVSTGVVGTKVYTLGGEGNVGSESGVFNEVEVFDTVDECWEAVDEGMKVPRHGTYAVGVGDRVYVPGGGIMQSGAPVDDFDVFVV</sequence>
<dbReference type="InterPro" id="IPR015915">
    <property type="entry name" value="Kelch-typ_b-propeller"/>
</dbReference>
<evidence type="ECO:0008006" key="4">
    <source>
        <dbReference type="Google" id="ProtNLM"/>
    </source>
</evidence>
<evidence type="ECO:0000313" key="3">
    <source>
        <dbReference type="Proteomes" id="UP001152607"/>
    </source>
</evidence>
<dbReference type="Pfam" id="PF24681">
    <property type="entry name" value="Kelch_KLHDC2_KLHL20_DRC7"/>
    <property type="match status" value="1"/>
</dbReference>
<dbReference type="SUPFAM" id="SSF117281">
    <property type="entry name" value="Kelch motif"/>
    <property type="match status" value="1"/>
</dbReference>
<dbReference type="InterPro" id="IPR006652">
    <property type="entry name" value="Kelch_1"/>
</dbReference>
<dbReference type="AlphaFoldDB" id="A0A9W4U781"/>
<dbReference type="EMBL" id="CAOQHR010000002">
    <property type="protein sequence ID" value="CAI6314507.1"/>
    <property type="molecule type" value="Genomic_DNA"/>
</dbReference>
<dbReference type="OrthoDB" id="45365at2759"/>
<dbReference type="PANTHER" id="PTHR45632">
    <property type="entry name" value="LD33804P"/>
    <property type="match status" value="1"/>
</dbReference>
<reference evidence="2" key="1">
    <citation type="submission" date="2023-01" db="EMBL/GenBank/DDBJ databases">
        <authorList>
            <person name="Van Ghelder C."/>
            <person name="Rancurel C."/>
        </authorList>
    </citation>
    <scope>NUCLEOTIDE SEQUENCE</scope>
    <source>
        <strain evidence="2">CNCM I-4278</strain>
    </source>
</reference>